<dbReference type="InterPro" id="IPR006311">
    <property type="entry name" value="TAT_signal"/>
</dbReference>
<gene>
    <name evidence="4" type="ORF">ACFQMF_14520</name>
</gene>
<dbReference type="Pfam" id="PF24269">
    <property type="entry name" value="DUF7467"/>
    <property type="match status" value="2"/>
</dbReference>
<evidence type="ECO:0000256" key="2">
    <source>
        <dbReference type="SAM" id="Phobius"/>
    </source>
</evidence>
<keyword evidence="2" id="KW-1133">Transmembrane helix</keyword>
<keyword evidence="2" id="KW-0472">Membrane</keyword>
<feature type="domain" description="DUF7467" evidence="3">
    <location>
        <begin position="261"/>
        <end position="331"/>
    </location>
</feature>
<dbReference type="AlphaFoldDB" id="A0ABD6AR03"/>
<evidence type="ECO:0000313" key="4">
    <source>
        <dbReference type="EMBL" id="MFC7325784.1"/>
    </source>
</evidence>
<dbReference type="PROSITE" id="PS51318">
    <property type="entry name" value="TAT"/>
    <property type="match status" value="1"/>
</dbReference>
<feature type="region of interest" description="Disordered" evidence="1">
    <location>
        <begin position="338"/>
        <end position="361"/>
    </location>
</feature>
<keyword evidence="2" id="KW-0812">Transmembrane</keyword>
<name>A0ABD6AR03_9EURY</name>
<proteinExistence type="predicted"/>
<organism evidence="4 5">
    <name type="scientific">Halorubrum rutilum</name>
    <dbReference type="NCBI Taxonomy" id="1364933"/>
    <lineage>
        <taxon>Archaea</taxon>
        <taxon>Methanobacteriati</taxon>
        <taxon>Methanobacteriota</taxon>
        <taxon>Stenosarchaea group</taxon>
        <taxon>Halobacteria</taxon>
        <taxon>Halobacteriales</taxon>
        <taxon>Haloferacaceae</taxon>
        <taxon>Halorubrum</taxon>
    </lineage>
</organism>
<reference evidence="4 5" key="1">
    <citation type="journal article" date="2019" name="Int. J. Syst. Evol. Microbiol.">
        <title>The Global Catalogue of Microorganisms (GCM) 10K type strain sequencing project: providing services to taxonomists for standard genome sequencing and annotation.</title>
        <authorList>
            <consortium name="The Broad Institute Genomics Platform"/>
            <consortium name="The Broad Institute Genome Sequencing Center for Infectious Disease"/>
            <person name="Wu L."/>
            <person name="Ma J."/>
        </authorList>
    </citation>
    <scope>NUCLEOTIDE SEQUENCE [LARGE SCALE GENOMIC DNA]</scope>
    <source>
        <strain evidence="4 5">CGMCC 1.12554</strain>
    </source>
</reference>
<evidence type="ECO:0000313" key="5">
    <source>
        <dbReference type="Proteomes" id="UP001596545"/>
    </source>
</evidence>
<accession>A0ABD6AR03</accession>
<keyword evidence="5" id="KW-1185">Reference proteome</keyword>
<sequence>MTHGDDGAGRPSGLSRRRLLAGIGGVGAVGMASGLGTGAYLSDRETFPNNGLGAGTVELLVNGELTNGTVAVDVSDIDRGDSGDETFEIGARTNPVRVWLATECVANNGLARELEVDVRVDGTSVTGRYRPLAAVRDDLFDGERIDDGCLDPEDAIRVAVYWRLPAGATDVGGQTADLTFRLYAEQCRHTTEADAEAANPFAARVCDENRCVPCADENEVKIGGLRLKYLGDETIDPLVVRAAGGGGGGNGRGNGNNPPTTIFDATVRPNEEFALDGADSRTNTPGWIGPNIYLDSGGGASRNERTETNIHTSCSVPLGPGDVYGDFEVVEVTTTDDEKVCGTGTGGDGGDTPDDEPEPGPECAVCDQGTGVSLATLDVRYLGADDATVSVVSTKGNTSGELFAGTVSQGDVFTLDGKDVDRPGRGADRLGPEVEIGVGGETVAIHVSCSQPLAVGDAYGDFEIVAGTTTDGEPLCGSEAN</sequence>
<feature type="transmembrane region" description="Helical" evidence="2">
    <location>
        <begin position="19"/>
        <end position="41"/>
    </location>
</feature>
<dbReference type="EMBL" id="JBHTBL010000012">
    <property type="protein sequence ID" value="MFC7325784.1"/>
    <property type="molecule type" value="Genomic_DNA"/>
</dbReference>
<feature type="domain" description="DUF7467" evidence="3">
    <location>
        <begin position="386"/>
        <end position="465"/>
    </location>
</feature>
<comment type="caution">
    <text evidence="4">The sequence shown here is derived from an EMBL/GenBank/DDBJ whole genome shotgun (WGS) entry which is preliminary data.</text>
</comment>
<dbReference type="RefSeq" id="WP_321169234.1">
    <property type="nucleotide sequence ID" value="NZ_JANHDN010000008.1"/>
</dbReference>
<evidence type="ECO:0000256" key="1">
    <source>
        <dbReference type="SAM" id="MobiDB-lite"/>
    </source>
</evidence>
<protein>
    <recommendedName>
        <fullName evidence="3">DUF7467 domain-containing protein</fullName>
    </recommendedName>
</protein>
<evidence type="ECO:0000259" key="3">
    <source>
        <dbReference type="Pfam" id="PF24269"/>
    </source>
</evidence>
<dbReference type="InterPro" id="IPR055890">
    <property type="entry name" value="DUF7467"/>
</dbReference>
<dbReference type="Proteomes" id="UP001596545">
    <property type="component" value="Unassembled WGS sequence"/>
</dbReference>